<dbReference type="AlphaFoldDB" id="A0AAV4HEY0"/>
<evidence type="ECO:0000313" key="3">
    <source>
        <dbReference type="Proteomes" id="UP000762676"/>
    </source>
</evidence>
<accession>A0AAV4HEY0</accession>
<reference evidence="2 3" key="1">
    <citation type="journal article" date="2021" name="Elife">
        <title>Chloroplast acquisition without the gene transfer in kleptoplastic sea slugs, Plakobranchus ocellatus.</title>
        <authorList>
            <person name="Maeda T."/>
            <person name="Takahashi S."/>
            <person name="Yoshida T."/>
            <person name="Shimamura S."/>
            <person name="Takaki Y."/>
            <person name="Nagai Y."/>
            <person name="Toyoda A."/>
            <person name="Suzuki Y."/>
            <person name="Arimoto A."/>
            <person name="Ishii H."/>
            <person name="Satoh N."/>
            <person name="Nishiyama T."/>
            <person name="Hasebe M."/>
            <person name="Maruyama T."/>
            <person name="Minagawa J."/>
            <person name="Obokata J."/>
            <person name="Shigenobu S."/>
        </authorList>
    </citation>
    <scope>NUCLEOTIDE SEQUENCE [LARGE SCALE GENOMIC DNA]</scope>
</reference>
<evidence type="ECO:0000256" key="1">
    <source>
        <dbReference type="SAM" id="Phobius"/>
    </source>
</evidence>
<organism evidence="2 3">
    <name type="scientific">Elysia marginata</name>
    <dbReference type="NCBI Taxonomy" id="1093978"/>
    <lineage>
        <taxon>Eukaryota</taxon>
        <taxon>Metazoa</taxon>
        <taxon>Spiralia</taxon>
        <taxon>Lophotrochozoa</taxon>
        <taxon>Mollusca</taxon>
        <taxon>Gastropoda</taxon>
        <taxon>Heterobranchia</taxon>
        <taxon>Euthyneura</taxon>
        <taxon>Panpulmonata</taxon>
        <taxon>Sacoglossa</taxon>
        <taxon>Placobranchoidea</taxon>
        <taxon>Plakobranchidae</taxon>
        <taxon>Elysia</taxon>
    </lineage>
</organism>
<comment type="caution">
    <text evidence="2">The sequence shown here is derived from an EMBL/GenBank/DDBJ whole genome shotgun (WGS) entry which is preliminary data.</text>
</comment>
<keyword evidence="3" id="KW-1185">Reference proteome</keyword>
<keyword evidence="1" id="KW-0472">Membrane</keyword>
<keyword evidence="1" id="KW-0812">Transmembrane</keyword>
<name>A0AAV4HEY0_9GAST</name>
<keyword evidence="1" id="KW-1133">Transmembrane helix</keyword>
<feature type="transmembrane region" description="Helical" evidence="1">
    <location>
        <begin position="18"/>
        <end position="36"/>
    </location>
</feature>
<proteinExistence type="predicted"/>
<dbReference type="EMBL" id="BMAT01012603">
    <property type="protein sequence ID" value="GFR95385.1"/>
    <property type="molecule type" value="Genomic_DNA"/>
</dbReference>
<protein>
    <submittedName>
        <fullName evidence="2">Uncharacterized protein</fullName>
    </submittedName>
</protein>
<sequence length="73" mass="7901">MCGCAVYSAQRVSRVCRVSLVVVVVVVVVVVAAAWWQQMNSESISGSNSCACRSKRVSVVVVKVIFLPLEMIL</sequence>
<dbReference type="Proteomes" id="UP000762676">
    <property type="component" value="Unassembled WGS sequence"/>
</dbReference>
<gene>
    <name evidence="2" type="ORF">ElyMa_006272500</name>
</gene>
<evidence type="ECO:0000313" key="2">
    <source>
        <dbReference type="EMBL" id="GFR95385.1"/>
    </source>
</evidence>